<dbReference type="EMBL" id="KV875093">
    <property type="protein sequence ID" value="OIW35010.1"/>
    <property type="molecule type" value="Genomic_DNA"/>
</dbReference>
<sequence length="487" mass="56413">MDFAVMPTLPVEAHLLQGCCREAERAELTALSLDGLRMVLPESFHGHMILVSEEIKNGSLLLRDLADRSQVHIARVPVVLDYLNVVLPCLSRSLRDIQTYIDDKTLSREIRWRKMYNKMTEEAGGLPLPQRFVLYNHFLTMLKYLLTRSTNFDLNTLEILRTRILQLREQRGIPPPPLQVGPLVRQELMLAPLAHERSSHWAEQIFSLPLPSRTALKHVRPSRSFGPHFPLGGVSMPSDSRILFKRSFNDDKISLMVFLNPVNQSPYLLIRTYHQGNPWFSLRGVHELCINREGSALQLKRWSRSEHCSKLWAVLFFLTWEEMVLFYCTFVALKARNTLTVQMHPDEYKLAREKRLFQAQIIDDGYKHSLIVYEDQQTHGLRLHAAVWEGELRQCPVWTAFVTHQSQSPTWLSRRSKHRVWLKDVALYVFCQKYRQENMRQNKAGAFEIYFVSEEAASRFKEVFVNTTTPESSEANGPITAQDGPST</sequence>
<dbReference type="InterPro" id="IPR057081">
    <property type="entry name" value="PH_N"/>
</dbReference>
<name>A0A1J7K485_9PEZI</name>
<organism evidence="4 5">
    <name type="scientific">Coniochaeta ligniaria NRRL 30616</name>
    <dbReference type="NCBI Taxonomy" id="1408157"/>
    <lineage>
        <taxon>Eukaryota</taxon>
        <taxon>Fungi</taxon>
        <taxon>Dikarya</taxon>
        <taxon>Ascomycota</taxon>
        <taxon>Pezizomycotina</taxon>
        <taxon>Sordariomycetes</taxon>
        <taxon>Sordariomycetidae</taxon>
        <taxon>Coniochaetales</taxon>
        <taxon>Coniochaetaceae</taxon>
        <taxon>Coniochaeta</taxon>
    </lineage>
</organism>
<evidence type="ECO:0000313" key="5">
    <source>
        <dbReference type="Proteomes" id="UP000182658"/>
    </source>
</evidence>
<gene>
    <name evidence="4" type="ORF">CONLIGDRAFT_567099</name>
</gene>
<evidence type="ECO:0000256" key="1">
    <source>
        <dbReference type="SAM" id="MobiDB-lite"/>
    </source>
</evidence>
<dbReference type="Proteomes" id="UP000182658">
    <property type="component" value="Unassembled WGS sequence"/>
</dbReference>
<dbReference type="Pfam" id="PF23076">
    <property type="entry name" value="PH_FT_C"/>
    <property type="match status" value="1"/>
</dbReference>
<protein>
    <submittedName>
        <fullName evidence="4">Uncharacterized protein</fullName>
    </submittedName>
</protein>
<dbReference type="Pfam" id="PF23074">
    <property type="entry name" value="PH_FT_N"/>
    <property type="match status" value="1"/>
</dbReference>
<feature type="domain" description="PH" evidence="2">
    <location>
        <begin position="236"/>
        <end position="349"/>
    </location>
</feature>
<keyword evidence="5" id="KW-1185">Reference proteome</keyword>
<accession>A0A1J7K485</accession>
<dbReference type="OrthoDB" id="5345571at2759"/>
<evidence type="ECO:0000259" key="2">
    <source>
        <dbReference type="Pfam" id="PF23074"/>
    </source>
</evidence>
<evidence type="ECO:0000313" key="4">
    <source>
        <dbReference type="EMBL" id="OIW35010.1"/>
    </source>
</evidence>
<dbReference type="InterPro" id="IPR057082">
    <property type="entry name" value="PH_C"/>
</dbReference>
<feature type="region of interest" description="Disordered" evidence="1">
    <location>
        <begin position="467"/>
        <end position="487"/>
    </location>
</feature>
<feature type="domain" description="PH" evidence="3">
    <location>
        <begin position="355"/>
        <end position="466"/>
    </location>
</feature>
<proteinExistence type="predicted"/>
<dbReference type="AlphaFoldDB" id="A0A1J7K485"/>
<dbReference type="InParanoid" id="A0A1J7K485"/>
<evidence type="ECO:0000259" key="3">
    <source>
        <dbReference type="Pfam" id="PF23076"/>
    </source>
</evidence>
<reference evidence="4 5" key="1">
    <citation type="submission" date="2016-10" db="EMBL/GenBank/DDBJ databases">
        <title>Draft genome sequence of Coniochaeta ligniaria NRRL30616, a lignocellulolytic fungus for bioabatement of inhibitors in plant biomass hydrolysates.</title>
        <authorList>
            <consortium name="DOE Joint Genome Institute"/>
            <person name="Jimenez D.J."/>
            <person name="Hector R.E."/>
            <person name="Riley R."/>
            <person name="Sun H."/>
            <person name="Grigoriev I.V."/>
            <person name="Van Elsas J.D."/>
            <person name="Nichols N.N."/>
        </authorList>
    </citation>
    <scope>NUCLEOTIDE SEQUENCE [LARGE SCALE GENOMIC DNA]</scope>
    <source>
        <strain evidence="4 5">NRRL 30616</strain>
    </source>
</reference>